<evidence type="ECO:0000259" key="14">
    <source>
        <dbReference type="PROSITE" id="PS50109"/>
    </source>
</evidence>
<name>A0A076IYK8_9BACT</name>
<dbReference type="PANTHER" id="PTHR43547:SF2">
    <property type="entry name" value="HYBRID SIGNAL TRANSDUCTION HISTIDINE KINASE C"/>
    <property type="match status" value="1"/>
</dbReference>
<dbReference type="EMBL" id="SLTX01000001">
    <property type="protein sequence ID" value="TDB06314.1"/>
    <property type="molecule type" value="Genomic_DNA"/>
</dbReference>
<dbReference type="InterPro" id="IPR036890">
    <property type="entry name" value="HATPase_C_sf"/>
</dbReference>
<reference evidence="19 21" key="1">
    <citation type="submission" date="2018-08" db="EMBL/GenBank/DDBJ databases">
        <title>A genome reference for cultivated species of the human gut microbiota.</title>
        <authorList>
            <person name="Zou Y."/>
            <person name="Xue W."/>
            <person name="Luo G."/>
        </authorList>
    </citation>
    <scope>NUCLEOTIDE SEQUENCE [LARGE SCALE GENOMIC DNA]</scope>
    <source>
        <strain evidence="19 21">AF14-1AC</strain>
    </source>
</reference>
<dbReference type="InterPro" id="IPR005467">
    <property type="entry name" value="His_kinase_dom"/>
</dbReference>
<dbReference type="KEGG" id="bdh:GV66_08835"/>
<dbReference type="RefSeq" id="WP_007851058.1">
    <property type="nucleotide sequence ID" value="NZ_DAWDYP010000063.1"/>
</dbReference>
<keyword evidence="10" id="KW-0804">Transcription</keyword>
<dbReference type="Gene3D" id="2.130.10.10">
    <property type="entry name" value="YVTN repeat-like/Quinoprotein amine dehydrogenase"/>
    <property type="match status" value="4"/>
</dbReference>
<dbReference type="Gene3D" id="2.60.40.10">
    <property type="entry name" value="Immunoglobulins"/>
    <property type="match status" value="1"/>
</dbReference>
<evidence type="ECO:0000256" key="5">
    <source>
        <dbReference type="ARBA" id="ARBA00022741"/>
    </source>
</evidence>
<sequence length="1490" mass="171749">MEYLSKVAKQHILRWIKNRKYFDEYPFSANFAKETHYFDMKTYWVDILTFFCVVILCFFTADVLAKGAISQKYSVTYFSSQNGVEDGLVNDIIQDHKGLLWFATWNGLYRFDGYNFKNYKSNMEDLGGLTNDRLLDIVEDKFGCIWVLCYDSTCYRFNPDKEVFEPVIQKTVNNFRSISVLPNGIVWLLCEDGSAVRVVTAPEDLSMTFQFYSSRENTLATGKIRSVFMDSKLQEWLLTDEGVYRLYDSELSIISLSDCRKSEKIPFYFATELEEYIYLGAHQGKVYKYLLTGELSIHTQLPTSASVISILPSVAGLIYVTDSDGFFIHDSLGEIRHVMLDSLSLLKDKNIESAKITCGDLLWLVHPVPGVTLFDLKTQRLSFIEGKDEQGRPLNTESDFFAFEDRNDILWVHPKGGGFSYFDSQNRRLIPFNTTEQPVKWKSNDRCFAAFVDKQGNLWMSTQLNRLKRITFIPDKFHIYTPAPQDVELPDNEIRALYIDKKQRIWTGSRDMNVSIYDARLRLLKRMKWGKVYAIMQDSAGVYWISTKGQGLIKAIETSQGNFKLQHFKHKADDPYSLSNDNIYFTFQDSRQRLWVATYGGGLNLIETMPDGTLRFINHRNLLKRYPISHFYKVRHITEDNQGRIWVSTTAGILQFKVSFHCPEEIDFHSICREQGNVNSLSNNDVQMIQCMDNGNIFAITYGGGLNELSPMGLHSYQCKSFTQKNGLISDIIYSMHEDKQGNLWLVTGGGLVKFVASAEQIQYSSEHIAFNMHFSEGVGATDGKQIFFGTNRGLFYFTPENIHKTDFIPQIFFSSIWVNNQELTPRKTPSILSVNPDNSKDMQLPPNNHTLRLVFSALDMTNTEYIQYAYKLDGFDKNFRLTDNGHEANYTNLPPGKYVFRVKSTNNEGVWVENERTLSFEVLPTFSETPCATMLYFFLIVLFIAVAIYVYTVFYRIKNKAKNEELITQLKLSFFTDVSHELRTPLTLITGPLEYILRDESLSGKVRDTLKIIKKNSDRMQRLVGQILDFSKIQNSKMKLRVQYVDIISFTKEIINYFTTLSQERHISLNFNTQLSKVNLWVDKDKLEKVIFNLLSNAFKYTSDGKNIWVSMKDDGNAVLLQIQDEGVGIKREKQKVIFNRYENVVPDSIYAPLSSGIGLSVAKELVEMHHGSINVESEFGKGSLFTVRLLKGKKHYPSDTEYILSDWNEDTNLDFNSQNELQELNEAEKPLMLIVEDNYELRVFIKQIFQEAYRFVEANNGEVGLKKAFSDLPDMIITDIMMPVKSGLQMLQELRNDERTSHIPAIVLTAKTDMDSILTGIHTGADDYITKPFSVNYLQAKVENILARRKMLQAYYCKVGYEEGNENKEKDRSVQLSARDAAFLNKLAKIMEEQLGNPELNVDQLVSYFSLSRTNFFHKLKSLTGMAPIMYIKEIRMRKAAELIKENQYTMAEIAYMVGFSDPHYFSKSFKSYWGMTSTEYAKNQIGR</sequence>
<dbReference type="eggNOG" id="COG3292">
    <property type="taxonomic scope" value="Bacteria"/>
</dbReference>
<dbReference type="EMBL" id="VVZB01000020">
    <property type="protein sequence ID" value="KAA5379464.1"/>
    <property type="molecule type" value="Genomic_DNA"/>
</dbReference>
<feature type="domain" description="Response regulatory" evidence="15">
    <location>
        <begin position="1233"/>
        <end position="1348"/>
    </location>
</feature>
<dbReference type="SUPFAM" id="SSF47384">
    <property type="entry name" value="Homodimeric domain of signal transducing histidine kinase"/>
    <property type="match status" value="1"/>
</dbReference>
<dbReference type="Pfam" id="PF07494">
    <property type="entry name" value="Reg_prop"/>
    <property type="match status" value="1"/>
</dbReference>
<dbReference type="FunFam" id="3.30.565.10:FF:000037">
    <property type="entry name" value="Hybrid sensor histidine kinase/response regulator"/>
    <property type="match status" value="1"/>
</dbReference>
<dbReference type="Proteomes" id="UP000347681">
    <property type="component" value="Unassembled WGS sequence"/>
</dbReference>
<dbReference type="SMART" id="SM00387">
    <property type="entry name" value="HATPase_c"/>
    <property type="match status" value="1"/>
</dbReference>
<evidence type="ECO:0000313" key="16">
    <source>
        <dbReference type="EMBL" id="KAA5319256.1"/>
    </source>
</evidence>
<gene>
    <name evidence="19" type="ORF">DWW04_07700</name>
    <name evidence="20" type="ORF">E1J06_02240</name>
    <name evidence="17" type="ORF">F2Y61_20715</name>
    <name evidence="16" type="ORF">F2Z07_11260</name>
    <name evidence="18" type="ORF">KSU80_17515</name>
</gene>
<dbReference type="InterPro" id="IPR011047">
    <property type="entry name" value="Quinoprotein_ADH-like_sf"/>
</dbReference>
<dbReference type="SMART" id="SM00448">
    <property type="entry name" value="REC"/>
    <property type="match status" value="1"/>
</dbReference>
<dbReference type="Pfam" id="PF00512">
    <property type="entry name" value="HisKA"/>
    <property type="match status" value="1"/>
</dbReference>
<dbReference type="eggNOG" id="COG0745">
    <property type="taxonomic scope" value="Bacteria"/>
</dbReference>
<protein>
    <recommendedName>
        <fullName evidence="2">histidine kinase</fullName>
        <ecNumber evidence="2">2.7.13.3</ecNumber>
    </recommendedName>
</protein>
<dbReference type="InterPro" id="IPR011123">
    <property type="entry name" value="Y_Y_Y"/>
</dbReference>
<dbReference type="Proteomes" id="UP000481700">
    <property type="component" value="Unassembled WGS sequence"/>
</dbReference>
<keyword evidence="4" id="KW-0808">Transferase</keyword>
<dbReference type="Gene3D" id="3.30.565.10">
    <property type="entry name" value="Histidine kinase-like ATPase, C-terminal domain"/>
    <property type="match status" value="1"/>
</dbReference>
<dbReference type="Proteomes" id="UP000294834">
    <property type="component" value="Unassembled WGS sequence"/>
</dbReference>
<feature type="transmembrane region" description="Helical" evidence="12">
    <location>
        <begin position="935"/>
        <end position="955"/>
    </location>
</feature>
<evidence type="ECO:0000313" key="23">
    <source>
        <dbReference type="Proteomes" id="UP000347681"/>
    </source>
</evidence>
<dbReference type="FunFam" id="1.10.287.130:FF:000045">
    <property type="entry name" value="Two-component system sensor histidine kinase/response regulator"/>
    <property type="match status" value="1"/>
</dbReference>
<dbReference type="SMART" id="SM00388">
    <property type="entry name" value="HisKA"/>
    <property type="match status" value="1"/>
</dbReference>
<dbReference type="PROSITE" id="PS01124">
    <property type="entry name" value="HTH_ARAC_FAMILY_2"/>
    <property type="match status" value="1"/>
</dbReference>
<keyword evidence="12" id="KW-1133">Transmembrane helix</keyword>
<proteinExistence type="predicted"/>
<evidence type="ECO:0000256" key="4">
    <source>
        <dbReference type="ARBA" id="ARBA00022679"/>
    </source>
</evidence>
<dbReference type="Proteomes" id="UP000777173">
    <property type="component" value="Unassembled WGS sequence"/>
</dbReference>
<evidence type="ECO:0000256" key="2">
    <source>
        <dbReference type="ARBA" id="ARBA00012438"/>
    </source>
</evidence>
<dbReference type="InterPro" id="IPR003661">
    <property type="entry name" value="HisK_dim/P_dom"/>
</dbReference>
<evidence type="ECO:0000256" key="7">
    <source>
        <dbReference type="ARBA" id="ARBA00022840"/>
    </source>
</evidence>
<dbReference type="Gene3D" id="3.40.50.2300">
    <property type="match status" value="1"/>
</dbReference>
<dbReference type="GO" id="GO:0005524">
    <property type="term" value="F:ATP binding"/>
    <property type="evidence" value="ECO:0007669"/>
    <property type="project" value="UniProtKB-KW"/>
</dbReference>
<feature type="domain" description="Histidine kinase" evidence="14">
    <location>
        <begin position="978"/>
        <end position="1195"/>
    </location>
</feature>
<dbReference type="EC" id="2.7.13.3" evidence="2"/>
<dbReference type="PROSITE" id="PS50109">
    <property type="entry name" value="HIS_KIN"/>
    <property type="match status" value="1"/>
</dbReference>
<dbReference type="Proteomes" id="UP000283678">
    <property type="component" value="Unassembled WGS sequence"/>
</dbReference>
<evidence type="ECO:0000259" key="15">
    <source>
        <dbReference type="PROSITE" id="PS50110"/>
    </source>
</evidence>
<dbReference type="SUPFAM" id="SSF55874">
    <property type="entry name" value="ATPase domain of HSP90 chaperone/DNA topoisomerase II/histidine kinase"/>
    <property type="match status" value="1"/>
</dbReference>
<dbReference type="Pfam" id="PF07495">
    <property type="entry name" value="Y_Y_Y"/>
    <property type="match status" value="1"/>
</dbReference>
<dbReference type="CDD" id="cd00082">
    <property type="entry name" value="HisKA"/>
    <property type="match status" value="1"/>
</dbReference>
<dbReference type="EMBL" id="VVZV01000011">
    <property type="protein sequence ID" value="KAA5319256.1"/>
    <property type="molecule type" value="Genomic_DNA"/>
</dbReference>
<dbReference type="EMBL" id="QRZL01000006">
    <property type="protein sequence ID" value="RGV79368.1"/>
    <property type="molecule type" value="Genomic_DNA"/>
</dbReference>
<keyword evidence="5" id="KW-0547">Nucleotide-binding</keyword>
<dbReference type="InterPro" id="IPR013783">
    <property type="entry name" value="Ig-like_fold"/>
</dbReference>
<dbReference type="SMART" id="SM00342">
    <property type="entry name" value="HTH_ARAC"/>
    <property type="match status" value="1"/>
</dbReference>
<dbReference type="GO" id="GO:0003700">
    <property type="term" value="F:DNA-binding transcription factor activity"/>
    <property type="evidence" value="ECO:0007669"/>
    <property type="project" value="InterPro"/>
</dbReference>
<evidence type="ECO:0000259" key="13">
    <source>
        <dbReference type="PROSITE" id="PS01124"/>
    </source>
</evidence>
<dbReference type="Pfam" id="PF12833">
    <property type="entry name" value="HTH_18"/>
    <property type="match status" value="1"/>
</dbReference>
<dbReference type="InterPro" id="IPR011110">
    <property type="entry name" value="Reg_prop"/>
</dbReference>
<dbReference type="SUPFAM" id="SSF50998">
    <property type="entry name" value="Quinoprotein alcohol dehydrogenase-like"/>
    <property type="match status" value="1"/>
</dbReference>
<dbReference type="PANTHER" id="PTHR43547">
    <property type="entry name" value="TWO-COMPONENT HISTIDINE KINASE"/>
    <property type="match status" value="1"/>
</dbReference>
<feature type="domain" description="HTH araC/xylS-type" evidence="13">
    <location>
        <begin position="1387"/>
        <end position="1486"/>
    </location>
</feature>
<evidence type="ECO:0000256" key="9">
    <source>
        <dbReference type="ARBA" id="ARBA00023015"/>
    </source>
</evidence>
<dbReference type="GO" id="GO:0000155">
    <property type="term" value="F:phosphorelay sensor kinase activity"/>
    <property type="evidence" value="ECO:0007669"/>
    <property type="project" value="InterPro"/>
</dbReference>
<comment type="caution">
    <text evidence="16">The sequence shown here is derived from an EMBL/GenBank/DDBJ whole genome shotgun (WGS) entry which is preliminary data.</text>
</comment>
<keyword evidence="9" id="KW-0805">Transcription regulation</keyword>
<dbReference type="Pfam" id="PF00072">
    <property type="entry name" value="Response_reg"/>
    <property type="match status" value="1"/>
</dbReference>
<dbReference type="SUPFAM" id="SSF63829">
    <property type="entry name" value="Calcium-dependent phosphotriesterase"/>
    <property type="match status" value="1"/>
</dbReference>
<dbReference type="Gene3D" id="1.10.287.130">
    <property type="match status" value="1"/>
</dbReference>
<dbReference type="GO" id="GO:0043565">
    <property type="term" value="F:sequence-specific DNA binding"/>
    <property type="evidence" value="ECO:0007669"/>
    <property type="project" value="InterPro"/>
</dbReference>
<keyword evidence="8" id="KW-0902">Two-component regulatory system</keyword>
<accession>A0A076IYK8</accession>
<feature type="transmembrane region" description="Helical" evidence="12">
    <location>
        <begin position="43"/>
        <end position="65"/>
    </location>
</feature>
<dbReference type="InterPro" id="IPR036097">
    <property type="entry name" value="HisK_dim/P_sf"/>
</dbReference>
<dbReference type="InterPro" id="IPR011006">
    <property type="entry name" value="CheY-like_superfamily"/>
</dbReference>
<keyword evidence="12" id="KW-0812">Transmembrane</keyword>
<evidence type="ECO:0000256" key="6">
    <source>
        <dbReference type="ARBA" id="ARBA00022777"/>
    </source>
</evidence>
<dbReference type="CDD" id="cd17574">
    <property type="entry name" value="REC_OmpR"/>
    <property type="match status" value="1"/>
</dbReference>
<evidence type="ECO:0000256" key="3">
    <source>
        <dbReference type="ARBA" id="ARBA00022553"/>
    </source>
</evidence>
<dbReference type="KEGG" id="bdo:EL88_19645"/>
<organism evidence="16 24">
    <name type="scientific">Phocaeicola dorei</name>
    <dbReference type="NCBI Taxonomy" id="357276"/>
    <lineage>
        <taxon>Bacteria</taxon>
        <taxon>Pseudomonadati</taxon>
        <taxon>Bacteroidota</taxon>
        <taxon>Bacteroidia</taxon>
        <taxon>Bacteroidales</taxon>
        <taxon>Bacteroidaceae</taxon>
        <taxon>Phocaeicola</taxon>
    </lineage>
</organism>
<dbReference type="SUPFAM" id="SSF52172">
    <property type="entry name" value="CheY-like"/>
    <property type="match status" value="1"/>
</dbReference>
<evidence type="ECO:0000313" key="22">
    <source>
        <dbReference type="Proteomes" id="UP000294834"/>
    </source>
</evidence>
<evidence type="ECO:0000256" key="8">
    <source>
        <dbReference type="ARBA" id="ARBA00023012"/>
    </source>
</evidence>
<dbReference type="Gene3D" id="1.10.10.60">
    <property type="entry name" value="Homeodomain-like"/>
    <property type="match status" value="1"/>
</dbReference>
<dbReference type="InterPro" id="IPR009057">
    <property type="entry name" value="Homeodomain-like_sf"/>
</dbReference>
<evidence type="ECO:0000256" key="12">
    <source>
        <dbReference type="SAM" id="Phobius"/>
    </source>
</evidence>
<dbReference type="InterPro" id="IPR004358">
    <property type="entry name" value="Sig_transdc_His_kin-like_C"/>
</dbReference>
<reference evidence="18" key="4">
    <citation type="submission" date="2021-06" db="EMBL/GenBank/DDBJ databases">
        <title>Collection of gut derived symbiotic bacterial strains cultured from healthy donors.</title>
        <authorList>
            <person name="Lin H."/>
            <person name="Littmann E."/>
            <person name="Pamer E.G."/>
        </authorList>
    </citation>
    <scope>NUCLEOTIDE SEQUENCE</scope>
    <source>
        <strain evidence="18">MSK.5.10</strain>
    </source>
</reference>
<reference evidence="20 22" key="3">
    <citation type="journal article" date="2019" name="Nat. Microbiol.">
        <title>Genomic variation and strain-specific functional adaptation in the human gut microbiome during early life.</title>
        <authorList>
            <person name="Vatanen T."/>
            <person name="Plichta D.R."/>
            <person name="Somani J."/>
            <person name="Munch P.C."/>
            <person name="Arthur T.D."/>
            <person name="Hall A.B."/>
            <person name="Rudolf S."/>
            <person name="Oakeley E.J."/>
            <person name="Ke X."/>
            <person name="Young R.A."/>
            <person name="Haiser H.J."/>
            <person name="Kolde R."/>
            <person name="Yassour M."/>
            <person name="Luopajarvi K."/>
            <person name="Siljander H."/>
            <person name="Virtanen S.M."/>
            <person name="Ilonen J."/>
            <person name="Uibo R."/>
            <person name="Tillmann V."/>
            <person name="Mokurov S."/>
            <person name="Dorshakova N."/>
            <person name="Porter J.A."/>
            <person name="McHardy A.C."/>
            <person name="Lahdesmaki H."/>
            <person name="Vlamakis H."/>
            <person name="Huttenhower C."/>
            <person name="Knip M."/>
            <person name="Xavier R.J."/>
        </authorList>
    </citation>
    <scope>NUCLEOTIDE SEQUENCE [LARGE SCALE GENOMIC DNA]</scope>
    <source>
        <strain evidence="20 22">RJX1052</strain>
    </source>
</reference>
<comment type="catalytic activity">
    <reaction evidence="1">
        <text>ATP + protein L-histidine = ADP + protein N-phospho-L-histidine.</text>
        <dbReference type="EC" id="2.7.13.3"/>
    </reaction>
</comment>
<dbReference type="PRINTS" id="PR00344">
    <property type="entry name" value="BCTRLSENSOR"/>
</dbReference>
<dbReference type="Pfam" id="PF02518">
    <property type="entry name" value="HATPase_c"/>
    <property type="match status" value="1"/>
</dbReference>
<evidence type="ECO:0000313" key="18">
    <source>
        <dbReference type="EMBL" id="MBV3124953.1"/>
    </source>
</evidence>
<feature type="modified residue" description="4-aspartylphosphate" evidence="11">
    <location>
        <position position="1281"/>
    </location>
</feature>
<evidence type="ECO:0000256" key="11">
    <source>
        <dbReference type="PROSITE-ProRule" id="PRU00169"/>
    </source>
</evidence>
<evidence type="ECO:0000256" key="1">
    <source>
        <dbReference type="ARBA" id="ARBA00000085"/>
    </source>
</evidence>
<evidence type="ECO:0000313" key="21">
    <source>
        <dbReference type="Proteomes" id="UP000283678"/>
    </source>
</evidence>
<keyword evidence="6 19" id="KW-0418">Kinase</keyword>
<dbReference type="InterPro" id="IPR001789">
    <property type="entry name" value="Sig_transdc_resp-reg_receiver"/>
</dbReference>
<dbReference type="eggNOG" id="COG5002">
    <property type="taxonomic scope" value="Bacteria"/>
</dbReference>
<evidence type="ECO:0000313" key="24">
    <source>
        <dbReference type="Proteomes" id="UP000481700"/>
    </source>
</evidence>
<keyword evidence="12" id="KW-0472">Membrane</keyword>
<keyword evidence="7" id="KW-0067">ATP-binding</keyword>
<keyword evidence="3 11" id="KW-0597">Phosphoprotein</keyword>
<dbReference type="InterPro" id="IPR015943">
    <property type="entry name" value="WD40/YVTN_repeat-like_dom_sf"/>
</dbReference>
<dbReference type="InterPro" id="IPR003594">
    <property type="entry name" value="HATPase_dom"/>
</dbReference>
<evidence type="ECO:0000313" key="17">
    <source>
        <dbReference type="EMBL" id="KAA5379464.1"/>
    </source>
</evidence>
<evidence type="ECO:0000313" key="19">
    <source>
        <dbReference type="EMBL" id="RGV79368.1"/>
    </source>
</evidence>
<evidence type="ECO:0000313" key="20">
    <source>
        <dbReference type="EMBL" id="TDB06314.1"/>
    </source>
</evidence>
<reference evidence="23 24" key="2">
    <citation type="journal article" date="2019" name="Nat. Med.">
        <title>A library of human gut bacterial isolates paired with longitudinal multiomics data enables mechanistic microbiome research.</title>
        <authorList>
            <person name="Poyet M."/>
            <person name="Groussin M."/>
            <person name="Gibbons S.M."/>
            <person name="Avila-Pacheco J."/>
            <person name="Jiang X."/>
            <person name="Kearney S.M."/>
            <person name="Perrotta A.R."/>
            <person name="Berdy B."/>
            <person name="Zhao S."/>
            <person name="Lieberman T.D."/>
            <person name="Swanson P.K."/>
            <person name="Smith M."/>
            <person name="Roesemann S."/>
            <person name="Alexander J.E."/>
            <person name="Rich S.A."/>
            <person name="Livny J."/>
            <person name="Vlamakis H."/>
            <person name="Clish C."/>
            <person name="Bullock K."/>
            <person name="Deik A."/>
            <person name="Scott J."/>
            <person name="Pierce K.A."/>
            <person name="Xavier R.J."/>
            <person name="Alm E.J."/>
        </authorList>
    </citation>
    <scope>NUCLEOTIDE SEQUENCE [LARGE SCALE GENOMIC DNA]</scope>
    <source>
        <strain evidence="16 24">BIOML-A25</strain>
        <strain evidence="17 23">BIOML-A5</strain>
    </source>
</reference>
<dbReference type="EMBL" id="JAHOAX010000020">
    <property type="protein sequence ID" value="MBV3124953.1"/>
    <property type="molecule type" value="Genomic_DNA"/>
</dbReference>
<dbReference type="SUPFAM" id="SSF46689">
    <property type="entry name" value="Homeodomain-like"/>
    <property type="match status" value="1"/>
</dbReference>
<dbReference type="InterPro" id="IPR018060">
    <property type="entry name" value="HTH_AraC"/>
</dbReference>
<evidence type="ECO:0000256" key="10">
    <source>
        <dbReference type="ARBA" id="ARBA00023163"/>
    </source>
</evidence>
<dbReference type="PROSITE" id="PS50110">
    <property type="entry name" value="RESPONSE_REGULATORY"/>
    <property type="match status" value="1"/>
</dbReference>